<feature type="binding site" evidence="10">
    <location>
        <position position="41"/>
    </location>
    <ligand>
        <name>Zn(2+)</name>
        <dbReference type="ChEBI" id="CHEBI:29105"/>
    </ligand>
</feature>
<dbReference type="RefSeq" id="WP_148986853.1">
    <property type="nucleotide sequence ID" value="NZ_VTEV01000001.1"/>
</dbReference>
<comment type="catalytic activity">
    <reaction evidence="7 8">
        <text>7,8-dihydroneopterin 3'-triphosphate + H2O = 6-carboxy-5,6,7,8-tetrahydropterin + triphosphate + acetaldehyde + 2 H(+)</text>
        <dbReference type="Rhea" id="RHEA:27966"/>
        <dbReference type="ChEBI" id="CHEBI:15343"/>
        <dbReference type="ChEBI" id="CHEBI:15377"/>
        <dbReference type="ChEBI" id="CHEBI:15378"/>
        <dbReference type="ChEBI" id="CHEBI:18036"/>
        <dbReference type="ChEBI" id="CHEBI:58462"/>
        <dbReference type="ChEBI" id="CHEBI:61032"/>
        <dbReference type="EC" id="4.1.2.50"/>
    </reaction>
</comment>
<dbReference type="Proteomes" id="UP000322524">
    <property type="component" value="Unassembled WGS sequence"/>
</dbReference>
<dbReference type="GO" id="GO:0046872">
    <property type="term" value="F:metal ion binding"/>
    <property type="evidence" value="ECO:0007669"/>
    <property type="project" value="UniProtKB-KW"/>
</dbReference>
<evidence type="ECO:0000256" key="9">
    <source>
        <dbReference type="PIRSR" id="PIRSR006113-1"/>
    </source>
</evidence>
<evidence type="ECO:0000256" key="4">
    <source>
        <dbReference type="ARBA" id="ARBA00022723"/>
    </source>
</evidence>
<dbReference type="AlphaFoldDB" id="A0A5D4T5U1"/>
<name>A0A5D4T5U1_9BACI</name>
<dbReference type="InterPro" id="IPR038418">
    <property type="entry name" value="6-PTP_synth/QueD_sf"/>
</dbReference>
<feature type="binding site" evidence="10">
    <location>
        <position position="27"/>
    </location>
    <ligand>
        <name>Zn(2+)</name>
        <dbReference type="ChEBI" id="CHEBI:29105"/>
    </ligand>
</feature>
<dbReference type="PIRSF" id="PIRSF006113">
    <property type="entry name" value="PTP_synth"/>
    <property type="match status" value="1"/>
</dbReference>
<feature type="active site" description="Charge relay system" evidence="9">
    <location>
        <position position="78"/>
    </location>
</feature>
<keyword evidence="6 8" id="KW-0456">Lyase</keyword>
<sequence>MMQQIYPQIQHDYCYELNKDMQIAAAHFVPTDSAGKCKQLHGHTYFVNVTVAGDGLDDAGFLVNFQVLKKLLHDKFDHTVLNDHKDVFNDQDPNFFPTTEVVARVMWETIESHLETLPSKPTCLQVYVRETPTSYCMYRPKKGKKQ</sequence>
<evidence type="ECO:0000256" key="6">
    <source>
        <dbReference type="ARBA" id="ARBA00023239"/>
    </source>
</evidence>
<organism evidence="11 12">
    <name type="scientific">Sutcliffiella horikoshii</name>
    <dbReference type="NCBI Taxonomy" id="79883"/>
    <lineage>
        <taxon>Bacteria</taxon>
        <taxon>Bacillati</taxon>
        <taxon>Bacillota</taxon>
        <taxon>Bacilli</taxon>
        <taxon>Bacillales</taxon>
        <taxon>Bacillaceae</taxon>
        <taxon>Sutcliffiella</taxon>
    </lineage>
</organism>
<dbReference type="SUPFAM" id="SSF55620">
    <property type="entry name" value="Tetrahydrobiopterin biosynthesis enzymes-like"/>
    <property type="match status" value="1"/>
</dbReference>
<dbReference type="PANTHER" id="PTHR12589:SF7">
    <property type="entry name" value="6-PYRUVOYL TETRAHYDROBIOPTERIN SYNTHASE"/>
    <property type="match status" value="1"/>
</dbReference>
<reference evidence="11 12" key="1">
    <citation type="submission" date="2019-08" db="EMBL/GenBank/DDBJ databases">
        <title>Bacillus genomes from the desert of Cuatro Cienegas, Coahuila.</title>
        <authorList>
            <person name="Olmedo-Alvarez G."/>
        </authorList>
    </citation>
    <scope>NUCLEOTIDE SEQUENCE [LARGE SCALE GENOMIC DNA]</scope>
    <source>
        <strain evidence="11 12">CH28_1T</strain>
    </source>
</reference>
<comment type="pathway">
    <text evidence="1 8">Purine metabolism; 7-cyano-7-deazaguanine biosynthesis.</text>
</comment>
<protein>
    <recommendedName>
        <fullName evidence="3 8">6-carboxy-5,6,7,8-tetrahydropterin synthase</fullName>
        <ecNumber evidence="8">4.-.-.-</ecNumber>
    </recommendedName>
</protein>
<evidence type="ECO:0000256" key="3">
    <source>
        <dbReference type="ARBA" id="ARBA00018141"/>
    </source>
</evidence>
<keyword evidence="4 8" id="KW-0479">Metal-binding</keyword>
<evidence type="ECO:0000256" key="10">
    <source>
        <dbReference type="PIRSR" id="PIRSR006113-2"/>
    </source>
</evidence>
<dbReference type="InterPro" id="IPR007115">
    <property type="entry name" value="6-PTP_synth/QueD"/>
</dbReference>
<dbReference type="Pfam" id="PF01242">
    <property type="entry name" value="PTPS"/>
    <property type="match status" value="1"/>
</dbReference>
<keyword evidence="8" id="KW-0671">Queuosine biosynthesis</keyword>
<dbReference type="PANTHER" id="PTHR12589">
    <property type="entry name" value="PYRUVOYL TETRAHYDROBIOPTERIN SYNTHASE"/>
    <property type="match status" value="1"/>
</dbReference>
<dbReference type="Gene3D" id="3.30.479.10">
    <property type="entry name" value="6-pyruvoyl tetrahydropterin synthase/QueD"/>
    <property type="match status" value="1"/>
</dbReference>
<evidence type="ECO:0000256" key="5">
    <source>
        <dbReference type="ARBA" id="ARBA00022833"/>
    </source>
</evidence>
<dbReference type="UniPathway" id="UPA00391"/>
<comment type="caution">
    <text evidence="11">The sequence shown here is derived from an EMBL/GenBank/DDBJ whole genome shotgun (WGS) entry which is preliminary data.</text>
</comment>
<dbReference type="NCBIfam" id="TIGR03367">
    <property type="entry name" value="queuosine_QueD"/>
    <property type="match status" value="1"/>
</dbReference>
<evidence type="ECO:0000313" key="12">
    <source>
        <dbReference type="Proteomes" id="UP000322524"/>
    </source>
</evidence>
<feature type="active site" description="Charge relay system" evidence="9">
    <location>
        <position position="130"/>
    </location>
</feature>
<proteinExistence type="inferred from homology"/>
<feature type="binding site" evidence="10">
    <location>
        <position position="43"/>
    </location>
    <ligand>
        <name>Zn(2+)</name>
        <dbReference type="ChEBI" id="CHEBI:29105"/>
    </ligand>
</feature>
<dbReference type="STRING" id="79883.GCA_001636495_03411"/>
<feature type="active site" description="Proton acceptor" evidence="9">
    <location>
        <position position="37"/>
    </location>
</feature>
<dbReference type="GO" id="GO:0008616">
    <property type="term" value="P:tRNA queuosine(34) biosynthetic process"/>
    <property type="evidence" value="ECO:0007669"/>
    <property type="project" value="UniProtKB-KW"/>
</dbReference>
<evidence type="ECO:0000256" key="1">
    <source>
        <dbReference type="ARBA" id="ARBA00005061"/>
    </source>
</evidence>
<evidence type="ECO:0000313" key="11">
    <source>
        <dbReference type="EMBL" id="TYS70953.1"/>
    </source>
</evidence>
<evidence type="ECO:0000256" key="7">
    <source>
        <dbReference type="ARBA" id="ARBA00048807"/>
    </source>
</evidence>
<evidence type="ECO:0000256" key="2">
    <source>
        <dbReference type="ARBA" id="ARBA00008900"/>
    </source>
</evidence>
<dbReference type="OrthoDB" id="9804698at2"/>
<accession>A0A5D4T5U1</accession>
<dbReference type="EC" id="4.-.-.-" evidence="8"/>
<keyword evidence="5 8" id="KW-0862">Zinc</keyword>
<dbReference type="GO" id="GO:0070497">
    <property type="term" value="F:6-carboxytetrahydropterin synthase activity"/>
    <property type="evidence" value="ECO:0007669"/>
    <property type="project" value="UniProtKB-EC"/>
</dbReference>
<evidence type="ECO:0000256" key="8">
    <source>
        <dbReference type="PIRNR" id="PIRNR006113"/>
    </source>
</evidence>
<gene>
    <name evidence="11" type="primary">queD</name>
    <name evidence="11" type="ORF">FZC76_03400</name>
</gene>
<dbReference type="EMBL" id="VTEV01000001">
    <property type="protein sequence ID" value="TYS70953.1"/>
    <property type="molecule type" value="Genomic_DNA"/>
</dbReference>
<comment type="similarity">
    <text evidence="2 8">Belongs to the PTPS family. QueD subfamily.</text>
</comment>
<comment type="cofactor">
    <cofactor evidence="8 10">
        <name>Zn(2+)</name>
        <dbReference type="ChEBI" id="CHEBI:29105"/>
    </cofactor>
    <text evidence="8 10">Binds 1 zinc ion per subunit.</text>
</comment>